<proteinExistence type="predicted"/>
<dbReference type="Proteomes" id="UP001223144">
    <property type="component" value="Unassembled WGS sequence"/>
</dbReference>
<protein>
    <submittedName>
        <fullName evidence="1">Uncharacterized protein</fullName>
    </submittedName>
</protein>
<organism evidence="1 2">
    <name type="scientific">Streptomyces chengmaiensis</name>
    <dbReference type="NCBI Taxonomy" id="3040919"/>
    <lineage>
        <taxon>Bacteria</taxon>
        <taxon>Bacillati</taxon>
        <taxon>Actinomycetota</taxon>
        <taxon>Actinomycetes</taxon>
        <taxon>Kitasatosporales</taxon>
        <taxon>Streptomycetaceae</taxon>
        <taxon>Streptomyces</taxon>
    </lineage>
</organism>
<name>A0ABT6HY86_9ACTN</name>
<dbReference type="RefSeq" id="WP_279932947.1">
    <property type="nucleotide sequence ID" value="NZ_JARWBG010000076.1"/>
</dbReference>
<accession>A0ABT6HY86</accession>
<sequence>MVRDFWGPVCGWPNVGAAHVRADMQDAVPGSGCLLAVPSSVTVSSTRAYPESQPGNVDRIDPPGPGLLFAATVTAAYLAACGLPVSPGLDTVIPLARAARDELPHGVFIAVLMAAATSGFSQ</sequence>
<comment type="caution">
    <text evidence="1">The sequence shown here is derived from an EMBL/GenBank/DDBJ whole genome shotgun (WGS) entry which is preliminary data.</text>
</comment>
<dbReference type="EMBL" id="JARWBG010000076">
    <property type="protein sequence ID" value="MDH2393645.1"/>
    <property type="molecule type" value="Genomic_DNA"/>
</dbReference>
<reference evidence="1 2" key="1">
    <citation type="submission" date="2023-04" db="EMBL/GenBank/DDBJ databases">
        <title>Streptomyces chengmaiensis sp. nov. isolated from the stem of mangrove plant in Hainan.</title>
        <authorList>
            <person name="Huang X."/>
            <person name="Zhou S."/>
            <person name="Chu X."/>
            <person name="Xie Y."/>
            <person name="Lin Y."/>
        </authorList>
    </citation>
    <scope>NUCLEOTIDE SEQUENCE [LARGE SCALE GENOMIC DNA]</scope>
    <source>
        <strain evidence="1 2">HNM0663</strain>
    </source>
</reference>
<keyword evidence="2" id="KW-1185">Reference proteome</keyword>
<gene>
    <name evidence="1" type="ORF">QCN29_33775</name>
</gene>
<evidence type="ECO:0000313" key="1">
    <source>
        <dbReference type="EMBL" id="MDH2393645.1"/>
    </source>
</evidence>
<evidence type="ECO:0000313" key="2">
    <source>
        <dbReference type="Proteomes" id="UP001223144"/>
    </source>
</evidence>